<dbReference type="EMBL" id="KV425551">
    <property type="protein sequence ID" value="KZT30917.1"/>
    <property type="molecule type" value="Genomic_DNA"/>
</dbReference>
<dbReference type="Gene3D" id="2.130.10.10">
    <property type="entry name" value="YVTN repeat-like/Quinoprotein amine dehydrogenase"/>
    <property type="match status" value="2"/>
</dbReference>
<dbReference type="SMART" id="SM00320">
    <property type="entry name" value="WD40"/>
    <property type="match status" value="5"/>
</dbReference>
<feature type="repeat" description="WD" evidence="3">
    <location>
        <begin position="384"/>
        <end position="425"/>
    </location>
</feature>
<name>A0A165WAS4_9AGAM</name>
<dbReference type="InterPro" id="IPR020472">
    <property type="entry name" value="WD40_PAC1"/>
</dbReference>
<dbReference type="Gene3D" id="2.80.10.50">
    <property type="match status" value="1"/>
</dbReference>
<dbReference type="PROSITE" id="PS50294">
    <property type="entry name" value="WD_REPEATS_REGION"/>
    <property type="match status" value="2"/>
</dbReference>
<evidence type="ECO:0000256" key="2">
    <source>
        <dbReference type="ARBA" id="ARBA00022737"/>
    </source>
</evidence>
<gene>
    <name evidence="5" type="ORF">NEOLEDRAFT_1153340</name>
</gene>
<feature type="region of interest" description="Disordered" evidence="4">
    <location>
        <begin position="230"/>
        <end position="257"/>
    </location>
</feature>
<dbReference type="PROSITE" id="PS50082">
    <property type="entry name" value="WD_REPEATS_2"/>
    <property type="match status" value="2"/>
</dbReference>
<dbReference type="Pfam" id="PF00400">
    <property type="entry name" value="WD40"/>
    <property type="match status" value="4"/>
</dbReference>
<proteinExistence type="predicted"/>
<dbReference type="OrthoDB" id="63070at2759"/>
<dbReference type="STRING" id="1314782.A0A165WAS4"/>
<feature type="region of interest" description="Disordered" evidence="4">
    <location>
        <begin position="1"/>
        <end position="23"/>
    </location>
</feature>
<evidence type="ECO:0000256" key="1">
    <source>
        <dbReference type="ARBA" id="ARBA00022574"/>
    </source>
</evidence>
<dbReference type="InterPro" id="IPR015943">
    <property type="entry name" value="WD40/YVTN_repeat-like_dom_sf"/>
</dbReference>
<keyword evidence="1 3" id="KW-0853">WD repeat</keyword>
<evidence type="ECO:0000313" key="5">
    <source>
        <dbReference type="EMBL" id="KZT30917.1"/>
    </source>
</evidence>
<keyword evidence="6" id="KW-1185">Reference proteome</keyword>
<evidence type="ECO:0000313" key="6">
    <source>
        <dbReference type="Proteomes" id="UP000076761"/>
    </source>
</evidence>
<sequence>MEDEEGYDGPDAYLTGDGDDDELDIEFQEQAAAEAAEGAALDEVDESTVQGVLGALFELQGGRSESNGGNGNVQTTNVSGFTIRDLSRILGGRYGGLGAIRLLDDEDAEELESDEDYISHESANTSWFPEVKEPQEAGLKLLTSGEFGRIGNRFKSSHGQKHFNIYRAIKDRATSLRPPSREELAGDLIPNSNGTAVARYSSNAYSGQFSDDSSFYYTCVQDFTLNVYDMTAPPNRPTPNRVPSTRRRHHTADSNDDHQTTMKVINSIQGNPGSWTITDSHLSPDNERRQHIWGFGSERFGIWSCRFSADGTEVVAGGDGKIFVYDLKANRRSVKIEAHQDDVNSCCWADSASGNILISASDDTFIKVWDRRSLGSSYKPSGVLVGHTEGITSVSPKGDGRYVISNGKDQALRLWDLRKMRSNEDFERYADKNYGIPQYDYRYGHYPKPRRLAHPHDCSVMTYRGHAVLKTLIRCHFSPAETTGSQYIYSGSADGRIHVWSLDGRVVQILDRAHTLPMAFDPSDKELPISASAYRDRTCVRDVSWHSKEPVMMSVGWNGGRGSIVARHEWKGLTKMGNNLEDWSEKQKLERDERARRRSERFSIPDNSLDSHGFPPGFFVIISLATGRLLDVTASAVDDSTELILYPEQEKSLVDSLRNPVHDNQVFCIDPSGALSSRSSGHAIDVEDGRLVLRHRRPIIHPFPNAYSHPLPQFSYSSETKEISVAFDMDPSYPPPTAPQTRASVTEAWRHQRYILSSIPERRPKTFIDDASAFLTSAISTPFSFLSGSRNMQSNPEEIFGGELELHDDEILEQDRGEEGEVDDSLDPIRRVRVLGVTDESDKGLGEKATLRRKWEVIPLRETRKKVAMPRTASAGTKA</sequence>
<keyword evidence="2" id="KW-0677">Repeat</keyword>
<dbReference type="InterPro" id="IPR001680">
    <property type="entry name" value="WD40_rpt"/>
</dbReference>
<reference evidence="5 6" key="1">
    <citation type="journal article" date="2016" name="Mol. Biol. Evol.">
        <title>Comparative Genomics of Early-Diverging Mushroom-Forming Fungi Provides Insights into the Origins of Lignocellulose Decay Capabilities.</title>
        <authorList>
            <person name="Nagy L.G."/>
            <person name="Riley R."/>
            <person name="Tritt A."/>
            <person name="Adam C."/>
            <person name="Daum C."/>
            <person name="Floudas D."/>
            <person name="Sun H."/>
            <person name="Yadav J.S."/>
            <person name="Pangilinan J."/>
            <person name="Larsson K.H."/>
            <person name="Matsuura K."/>
            <person name="Barry K."/>
            <person name="Labutti K."/>
            <person name="Kuo R."/>
            <person name="Ohm R.A."/>
            <person name="Bhattacharya S.S."/>
            <person name="Shirouzu T."/>
            <person name="Yoshinaga Y."/>
            <person name="Martin F.M."/>
            <person name="Grigoriev I.V."/>
            <person name="Hibbett D.S."/>
        </authorList>
    </citation>
    <scope>NUCLEOTIDE SEQUENCE [LARGE SCALE GENOMIC DNA]</scope>
    <source>
        <strain evidence="5 6">HHB14362 ss-1</strain>
    </source>
</reference>
<dbReference type="AlphaFoldDB" id="A0A165WAS4"/>
<evidence type="ECO:0000256" key="3">
    <source>
        <dbReference type="PROSITE-ProRule" id="PRU00221"/>
    </source>
</evidence>
<dbReference type="PRINTS" id="PR00320">
    <property type="entry name" value="GPROTEINBRPT"/>
</dbReference>
<dbReference type="Proteomes" id="UP000076761">
    <property type="component" value="Unassembled WGS sequence"/>
</dbReference>
<organism evidence="5 6">
    <name type="scientific">Neolentinus lepideus HHB14362 ss-1</name>
    <dbReference type="NCBI Taxonomy" id="1314782"/>
    <lineage>
        <taxon>Eukaryota</taxon>
        <taxon>Fungi</taxon>
        <taxon>Dikarya</taxon>
        <taxon>Basidiomycota</taxon>
        <taxon>Agaricomycotina</taxon>
        <taxon>Agaricomycetes</taxon>
        <taxon>Gloeophyllales</taxon>
        <taxon>Gloeophyllaceae</taxon>
        <taxon>Neolentinus</taxon>
    </lineage>
</organism>
<protein>
    <submittedName>
        <fullName evidence="5">WD40 repeat-like protein</fullName>
    </submittedName>
</protein>
<evidence type="ECO:0000256" key="4">
    <source>
        <dbReference type="SAM" id="MobiDB-lite"/>
    </source>
</evidence>
<dbReference type="PANTHER" id="PTHR19847">
    <property type="entry name" value="DDB1- AND CUL4-ASSOCIATED FACTOR 11"/>
    <property type="match status" value="1"/>
</dbReference>
<dbReference type="InterPro" id="IPR051859">
    <property type="entry name" value="DCAF"/>
</dbReference>
<dbReference type="PANTHER" id="PTHR19847:SF7">
    <property type="entry name" value="DDB1- AND CUL4-ASSOCIATED FACTOR 11"/>
    <property type="match status" value="1"/>
</dbReference>
<dbReference type="SUPFAM" id="SSF50978">
    <property type="entry name" value="WD40 repeat-like"/>
    <property type="match status" value="1"/>
</dbReference>
<dbReference type="GO" id="GO:0080008">
    <property type="term" value="C:Cul4-RING E3 ubiquitin ligase complex"/>
    <property type="evidence" value="ECO:0007669"/>
    <property type="project" value="TreeGrafter"/>
</dbReference>
<accession>A0A165WAS4</accession>
<feature type="repeat" description="WD" evidence="3">
    <location>
        <begin position="336"/>
        <end position="370"/>
    </location>
</feature>
<dbReference type="InterPro" id="IPR036322">
    <property type="entry name" value="WD40_repeat_dom_sf"/>
</dbReference>
<dbReference type="CDD" id="cd00161">
    <property type="entry name" value="beta-trefoil_Ricin-like"/>
    <property type="match status" value="1"/>
</dbReference>
<dbReference type="InParanoid" id="A0A165WAS4"/>
<dbReference type="GO" id="GO:0043161">
    <property type="term" value="P:proteasome-mediated ubiquitin-dependent protein catabolic process"/>
    <property type="evidence" value="ECO:0007669"/>
    <property type="project" value="TreeGrafter"/>
</dbReference>